<dbReference type="PROSITE" id="PS51257">
    <property type="entry name" value="PROKAR_LIPOPROTEIN"/>
    <property type="match status" value="1"/>
</dbReference>
<keyword evidence="3" id="KW-1185">Reference proteome</keyword>
<reference evidence="2" key="1">
    <citation type="submission" date="2021-06" db="EMBL/GenBank/DDBJ databases">
        <authorList>
            <person name="Hodson N. C."/>
            <person name="Mongue J. A."/>
            <person name="Jaron S. K."/>
        </authorList>
    </citation>
    <scope>NUCLEOTIDE SEQUENCE</scope>
</reference>
<sequence length="117" mass="13078">MLSSKIIILVTVGITILLACHISQSFKIQESNEGAEIKSADAESKGLSRKHFPFPLILSVKNPNKKIDTTEEGSPREGYCDGFTEYECSVVCAYYELPYSKCQGSMCLCELYPWPEE</sequence>
<accession>A0A8J2LAA3</accession>
<comment type="caution">
    <text evidence="2">The sequence shown here is derived from an EMBL/GenBank/DDBJ whole genome shotgun (WGS) entry which is preliminary data.</text>
</comment>
<dbReference type="Proteomes" id="UP000708208">
    <property type="component" value="Unassembled WGS sequence"/>
</dbReference>
<protein>
    <submittedName>
        <fullName evidence="2">Uncharacterized protein</fullName>
    </submittedName>
</protein>
<evidence type="ECO:0000313" key="2">
    <source>
        <dbReference type="EMBL" id="CAG7831677.1"/>
    </source>
</evidence>
<dbReference type="EMBL" id="CAJVCH010561488">
    <property type="protein sequence ID" value="CAG7831677.1"/>
    <property type="molecule type" value="Genomic_DNA"/>
</dbReference>
<feature type="chain" id="PRO_5035253506" evidence="1">
    <location>
        <begin position="26"/>
        <end position="117"/>
    </location>
</feature>
<evidence type="ECO:0000313" key="3">
    <source>
        <dbReference type="Proteomes" id="UP000708208"/>
    </source>
</evidence>
<gene>
    <name evidence="2" type="ORF">AFUS01_LOCUS41406</name>
</gene>
<name>A0A8J2LAA3_9HEXA</name>
<proteinExistence type="predicted"/>
<organism evidence="2 3">
    <name type="scientific">Allacma fusca</name>
    <dbReference type="NCBI Taxonomy" id="39272"/>
    <lineage>
        <taxon>Eukaryota</taxon>
        <taxon>Metazoa</taxon>
        <taxon>Ecdysozoa</taxon>
        <taxon>Arthropoda</taxon>
        <taxon>Hexapoda</taxon>
        <taxon>Collembola</taxon>
        <taxon>Symphypleona</taxon>
        <taxon>Sminthuridae</taxon>
        <taxon>Allacma</taxon>
    </lineage>
</organism>
<evidence type="ECO:0000256" key="1">
    <source>
        <dbReference type="SAM" id="SignalP"/>
    </source>
</evidence>
<dbReference type="AlphaFoldDB" id="A0A8J2LAA3"/>
<feature type="signal peptide" evidence="1">
    <location>
        <begin position="1"/>
        <end position="25"/>
    </location>
</feature>
<keyword evidence="1" id="KW-0732">Signal</keyword>